<dbReference type="EMBL" id="JARBDR010000337">
    <property type="protein sequence ID" value="KAJ8315079.1"/>
    <property type="molecule type" value="Genomic_DNA"/>
</dbReference>
<dbReference type="SUPFAM" id="SSF49562">
    <property type="entry name" value="C2 domain (Calcium/lipid-binding domain, CaLB)"/>
    <property type="match status" value="1"/>
</dbReference>
<gene>
    <name evidence="3" type="ORF">KUTeg_007229</name>
</gene>
<evidence type="ECO:0000256" key="1">
    <source>
        <dbReference type="ARBA" id="ARBA00022737"/>
    </source>
</evidence>
<keyword evidence="4" id="KW-1185">Reference proteome</keyword>
<dbReference type="Pfam" id="PF00168">
    <property type="entry name" value="C2"/>
    <property type="match status" value="1"/>
</dbReference>
<evidence type="ECO:0000313" key="4">
    <source>
        <dbReference type="Proteomes" id="UP001217089"/>
    </source>
</evidence>
<dbReference type="InterPro" id="IPR000008">
    <property type="entry name" value="C2_dom"/>
</dbReference>
<dbReference type="InterPro" id="IPR001565">
    <property type="entry name" value="Synaptotagmin"/>
</dbReference>
<dbReference type="SMART" id="SM00239">
    <property type="entry name" value="C2"/>
    <property type="match status" value="1"/>
</dbReference>
<dbReference type="CDD" id="cd00276">
    <property type="entry name" value="C2B_Synaptotagmin"/>
    <property type="match status" value="1"/>
</dbReference>
<dbReference type="Gene3D" id="2.60.40.150">
    <property type="entry name" value="C2 domain"/>
    <property type="match status" value="1"/>
</dbReference>
<name>A0ABQ9FCN5_TEGGR</name>
<evidence type="ECO:0000313" key="3">
    <source>
        <dbReference type="EMBL" id="KAJ8315079.1"/>
    </source>
</evidence>
<dbReference type="PROSITE" id="PS50004">
    <property type="entry name" value="C2"/>
    <property type="match status" value="1"/>
</dbReference>
<accession>A0ABQ9FCN5</accession>
<dbReference type="PRINTS" id="PR00360">
    <property type="entry name" value="C2DOMAIN"/>
</dbReference>
<sequence length="145" mass="16218">MFYSFSGDFGDILLSLSYLPTAERLTIVVMKAKDLMVCSESGTSDPYVKVSLIVEGKKIKRKKTSVKRGTTSPVWNEALSFNIPAELLSKVSVEVCVLDHDLIGHGHMVGRCILGPEADGIEGKHWNDMMQNHRKSLAMWQNLHR</sequence>
<evidence type="ECO:0000259" key="2">
    <source>
        <dbReference type="PROSITE" id="PS50004"/>
    </source>
</evidence>
<protein>
    <recommendedName>
        <fullName evidence="2">C2 domain-containing protein</fullName>
    </recommendedName>
</protein>
<dbReference type="PANTHER" id="PTHR10024">
    <property type="entry name" value="SYNAPTOTAGMIN"/>
    <property type="match status" value="1"/>
</dbReference>
<dbReference type="PANTHER" id="PTHR10024:SF378">
    <property type="entry name" value="SYNAPTOTAGMIN BETA, ISOFORM D"/>
    <property type="match status" value="1"/>
</dbReference>
<reference evidence="3 4" key="1">
    <citation type="submission" date="2022-12" db="EMBL/GenBank/DDBJ databases">
        <title>Chromosome-level genome of Tegillarca granosa.</title>
        <authorList>
            <person name="Kim J."/>
        </authorList>
    </citation>
    <scope>NUCLEOTIDE SEQUENCE [LARGE SCALE GENOMIC DNA]</scope>
    <source>
        <strain evidence="3">Teg-2019</strain>
        <tissue evidence="3">Adductor muscle</tissue>
    </source>
</reference>
<proteinExistence type="predicted"/>
<dbReference type="PRINTS" id="PR00399">
    <property type="entry name" value="SYNAPTOTAGMN"/>
</dbReference>
<dbReference type="Proteomes" id="UP001217089">
    <property type="component" value="Unassembled WGS sequence"/>
</dbReference>
<organism evidence="3 4">
    <name type="scientific">Tegillarca granosa</name>
    <name type="common">Malaysian cockle</name>
    <name type="synonym">Anadara granosa</name>
    <dbReference type="NCBI Taxonomy" id="220873"/>
    <lineage>
        <taxon>Eukaryota</taxon>
        <taxon>Metazoa</taxon>
        <taxon>Spiralia</taxon>
        <taxon>Lophotrochozoa</taxon>
        <taxon>Mollusca</taxon>
        <taxon>Bivalvia</taxon>
        <taxon>Autobranchia</taxon>
        <taxon>Pteriomorphia</taxon>
        <taxon>Arcoida</taxon>
        <taxon>Arcoidea</taxon>
        <taxon>Arcidae</taxon>
        <taxon>Tegillarca</taxon>
    </lineage>
</organism>
<comment type="caution">
    <text evidence="3">The sequence shown here is derived from an EMBL/GenBank/DDBJ whole genome shotgun (WGS) entry which is preliminary data.</text>
</comment>
<keyword evidence="1" id="KW-0677">Repeat</keyword>
<feature type="domain" description="C2" evidence="2">
    <location>
        <begin position="8"/>
        <end position="130"/>
    </location>
</feature>
<dbReference type="InterPro" id="IPR035892">
    <property type="entry name" value="C2_domain_sf"/>
</dbReference>